<dbReference type="Gene3D" id="2.40.420.20">
    <property type="match status" value="1"/>
</dbReference>
<evidence type="ECO:0000313" key="7">
    <source>
        <dbReference type="Proteomes" id="UP000779507"/>
    </source>
</evidence>
<dbReference type="NCBIfam" id="TIGR01730">
    <property type="entry name" value="RND_mfp"/>
    <property type="match status" value="1"/>
</dbReference>
<sequence length="365" mass="39482">MNRHSLLASALLLSTLSACSPADKKPAAETAAAPHFHITDEVMKELRIDTVKTKPMLDELSLTGQITPDEDHTAKIFPLVGGVVEKVNAELGDHVNKGQQLAVIRSGEIADLQNQGTAAGSDLAIAQKNVSVAQDMFKAGLSSERDVLLARGELNKAQGTAGKSRKQLAIYGVTPDGKYSLKSPISGFITDKNVTTSMQFNSSNVENLFTVSDLDDVWILASVFQSDISKVQPGYTADVTTLAYPGRHFTGRIDKVFNMLDPDSKVMKVRVKLPNPGYLLKPAMYAQIKVQNAAGGTMLAVPASAVVFDKDRTFVMVYKDRDHVETRPVKIASTVGDLSYVASGLKAGERFIAQNQLLIYDELND</sequence>
<feature type="domain" description="Multidrug resistance protein MdtA-like C-terminal permuted SH3" evidence="4">
    <location>
        <begin position="300"/>
        <end position="352"/>
    </location>
</feature>
<dbReference type="Pfam" id="PF25954">
    <property type="entry name" value="Beta-barrel_RND_2"/>
    <property type="match status" value="1"/>
</dbReference>
<dbReference type="Pfam" id="PF25973">
    <property type="entry name" value="BSH_CzcB"/>
    <property type="match status" value="1"/>
</dbReference>
<evidence type="ECO:0000259" key="3">
    <source>
        <dbReference type="Pfam" id="PF25954"/>
    </source>
</evidence>
<dbReference type="Gene3D" id="2.40.50.100">
    <property type="match status" value="1"/>
</dbReference>
<dbReference type="Gene3D" id="2.40.30.170">
    <property type="match status" value="1"/>
</dbReference>
<evidence type="ECO:0000313" key="6">
    <source>
        <dbReference type="EMBL" id="NRT17633.1"/>
    </source>
</evidence>
<dbReference type="PANTHER" id="PTHR30097:SF4">
    <property type="entry name" value="SLR6042 PROTEIN"/>
    <property type="match status" value="1"/>
</dbReference>
<comment type="caution">
    <text evidence="6">The sequence shown here is derived from an EMBL/GenBank/DDBJ whole genome shotgun (WGS) entry which is preliminary data.</text>
</comment>
<organism evidence="6 7">
    <name type="scientific">Hymenobacter caeli</name>
    <dbReference type="NCBI Taxonomy" id="2735894"/>
    <lineage>
        <taxon>Bacteria</taxon>
        <taxon>Pseudomonadati</taxon>
        <taxon>Bacteroidota</taxon>
        <taxon>Cytophagia</taxon>
        <taxon>Cytophagales</taxon>
        <taxon>Hymenobacteraceae</taxon>
        <taxon>Hymenobacter</taxon>
    </lineage>
</organism>
<dbReference type="InterPro" id="IPR058792">
    <property type="entry name" value="Beta-barrel_RND_2"/>
</dbReference>
<dbReference type="PANTHER" id="PTHR30097">
    <property type="entry name" value="CATION EFFLUX SYSTEM PROTEIN CUSB"/>
    <property type="match status" value="1"/>
</dbReference>
<keyword evidence="2" id="KW-0813">Transport</keyword>
<dbReference type="EMBL" id="JABSNP010000002">
    <property type="protein sequence ID" value="NRT17633.1"/>
    <property type="molecule type" value="Genomic_DNA"/>
</dbReference>
<dbReference type="InterPro" id="IPR006143">
    <property type="entry name" value="RND_pump_MFP"/>
</dbReference>
<dbReference type="SUPFAM" id="SSF111369">
    <property type="entry name" value="HlyD-like secretion proteins"/>
    <property type="match status" value="1"/>
</dbReference>
<evidence type="ECO:0000259" key="4">
    <source>
        <dbReference type="Pfam" id="PF25967"/>
    </source>
</evidence>
<feature type="domain" description="CusB-like beta-barrel" evidence="3">
    <location>
        <begin position="217"/>
        <end position="293"/>
    </location>
</feature>
<evidence type="ECO:0000259" key="5">
    <source>
        <dbReference type="Pfam" id="PF25973"/>
    </source>
</evidence>
<accession>A0ABX2FKI3</accession>
<protein>
    <submittedName>
        <fullName evidence="6">Cobalt-zinc-cadmium efflux system membrane fusion protein</fullName>
    </submittedName>
</protein>
<keyword evidence="7" id="KW-1185">Reference proteome</keyword>
<proteinExistence type="inferred from homology"/>
<feature type="domain" description="CzcB-like barrel-sandwich hybrid" evidence="5">
    <location>
        <begin position="73"/>
        <end position="213"/>
    </location>
</feature>
<dbReference type="Pfam" id="PF25967">
    <property type="entry name" value="RND-MFP_C"/>
    <property type="match status" value="1"/>
</dbReference>
<dbReference type="InterPro" id="IPR051909">
    <property type="entry name" value="MFP_Cation_Efflux"/>
</dbReference>
<dbReference type="PROSITE" id="PS51257">
    <property type="entry name" value="PROKAR_LIPOPROTEIN"/>
    <property type="match status" value="1"/>
</dbReference>
<comment type="similarity">
    <text evidence="1">Belongs to the membrane fusion protein (MFP) (TC 8.A.1) family.</text>
</comment>
<dbReference type="InterPro" id="IPR058627">
    <property type="entry name" value="MdtA-like_C"/>
</dbReference>
<gene>
    <name evidence="6" type="ORF">HNP98_000440</name>
</gene>
<name>A0ABX2FKI3_9BACT</name>
<dbReference type="Proteomes" id="UP000779507">
    <property type="component" value="Unassembled WGS sequence"/>
</dbReference>
<evidence type="ECO:0000256" key="1">
    <source>
        <dbReference type="ARBA" id="ARBA00009477"/>
    </source>
</evidence>
<dbReference type="InterPro" id="IPR058647">
    <property type="entry name" value="BSH_CzcB-like"/>
</dbReference>
<reference evidence="6 7" key="1">
    <citation type="submission" date="2020-05" db="EMBL/GenBank/DDBJ databases">
        <title>Genomic Encyclopedia of Type Strains, Phase IV (KMG-V): Genome sequencing to study the core and pangenomes of soil and plant-associated prokaryotes.</title>
        <authorList>
            <person name="Whitman W."/>
        </authorList>
    </citation>
    <scope>NUCLEOTIDE SEQUENCE [LARGE SCALE GENOMIC DNA]</scope>
    <source>
        <strain evidence="6 7">9A</strain>
    </source>
</reference>
<dbReference type="RefSeq" id="WP_173808416.1">
    <property type="nucleotide sequence ID" value="NZ_JABSNP010000002.1"/>
</dbReference>
<evidence type="ECO:0000256" key="2">
    <source>
        <dbReference type="ARBA" id="ARBA00022448"/>
    </source>
</evidence>